<dbReference type="KEGG" id="als:DJ013_21345"/>
<dbReference type="InterPro" id="IPR011990">
    <property type="entry name" value="TPR-like_helical_dom_sf"/>
</dbReference>
<proteinExistence type="predicted"/>
<dbReference type="PANTHER" id="PTHR12558:SF44">
    <property type="entry name" value="TETRATRICOPEPTIDE REPEAT-CONTAINING PROTEIN"/>
    <property type="match status" value="1"/>
</dbReference>
<dbReference type="Proteomes" id="UP000249873">
    <property type="component" value="Chromosome"/>
</dbReference>
<dbReference type="OrthoDB" id="638548at2"/>
<feature type="compositionally biased region" description="Low complexity" evidence="2">
    <location>
        <begin position="561"/>
        <end position="574"/>
    </location>
</feature>
<evidence type="ECO:0000256" key="2">
    <source>
        <dbReference type="SAM" id="MobiDB-lite"/>
    </source>
</evidence>
<evidence type="ECO:0000313" key="5">
    <source>
        <dbReference type="Proteomes" id="UP000249873"/>
    </source>
</evidence>
<evidence type="ECO:0000256" key="1">
    <source>
        <dbReference type="PROSITE-ProRule" id="PRU00339"/>
    </source>
</evidence>
<dbReference type="PANTHER" id="PTHR12558">
    <property type="entry name" value="CELL DIVISION CYCLE 16,23,27"/>
    <property type="match status" value="1"/>
</dbReference>
<dbReference type="PROSITE" id="PS50005">
    <property type="entry name" value="TPR"/>
    <property type="match status" value="1"/>
</dbReference>
<dbReference type="AlphaFoldDB" id="A0A2Z4GH18"/>
<feature type="signal peptide" evidence="3">
    <location>
        <begin position="1"/>
        <end position="18"/>
    </location>
</feature>
<feature type="region of interest" description="Disordered" evidence="2">
    <location>
        <begin position="553"/>
        <end position="574"/>
    </location>
</feature>
<name>A0A2Z4GH18_9BACT</name>
<dbReference type="Gene3D" id="1.25.40.10">
    <property type="entry name" value="Tetratricopeptide repeat domain"/>
    <property type="match status" value="3"/>
</dbReference>
<evidence type="ECO:0008006" key="6">
    <source>
        <dbReference type="Google" id="ProtNLM"/>
    </source>
</evidence>
<evidence type="ECO:0000313" key="4">
    <source>
        <dbReference type="EMBL" id="AWW00591.1"/>
    </source>
</evidence>
<evidence type="ECO:0000256" key="3">
    <source>
        <dbReference type="SAM" id="SignalP"/>
    </source>
</evidence>
<keyword evidence="3" id="KW-0732">Signal</keyword>
<keyword evidence="5" id="KW-1185">Reference proteome</keyword>
<protein>
    <recommendedName>
        <fullName evidence="6">Tetratricopeptide repeat protein</fullName>
    </recommendedName>
</protein>
<feature type="chain" id="PRO_5016335925" description="Tetratricopeptide repeat protein" evidence="3">
    <location>
        <begin position="19"/>
        <end position="574"/>
    </location>
</feature>
<reference evidence="4 5" key="1">
    <citation type="submission" date="2018-05" db="EMBL/GenBank/DDBJ databases">
        <title>Complete genome sequence of Arcticibacterium luteifluviistationis SM1504T, a cytophagaceae bacterium isolated from Arctic surface seawater.</title>
        <authorList>
            <person name="Li Y."/>
            <person name="Qin Q.-L."/>
        </authorList>
    </citation>
    <scope>NUCLEOTIDE SEQUENCE [LARGE SCALE GENOMIC DNA]</scope>
    <source>
        <strain evidence="4 5">SM1504</strain>
    </source>
</reference>
<sequence>MKKIMKTLLFSFSVLILAALNGKAQSIDEGLKHLNAERYILAEKTFNDLVKSNPTAENYFELGRYYLSTPDAKENLDKAQEVFTKGNALDKKGNPLNNIGLAMVKIGKGDLAGAKILIDDEIGKGKGSKDSELIYRAGEAYTLFDWSNDPAEAIMLIDKALEVKKIDNPQYYVIKAKAYNIKNEGGDLMNALRNAERLAPKDLASVYSFMAKIWLQGKNYPEAQEAIDKSIAADPTHAPAYYYKSSLLQTYQKWDEAAKAAKKYLENGDGDCMANLRYAKLAFTAKDFDNVLAKIKEIESCNTDPIVHRLAGISKFEQGKYDAAIADLKKYISVASKEEIFGLDYGFIGRAFLAKSEIADADAADIVTNENLAIENIDKAVSLNDTTYEYYTELGRHFQEKRDYDNAVTFVEKSINNKKKPNGQDFWTLGSLQYMTKNYEKAEATFDKVIASYKDTWAPPYLMSARTKAYKNQEDTTFIAAEMYEKYTSLIPDDQKPANASSLSEAFSYLAAKEWLVNKDSDKAMVYIDELLKYDPTYQRAIDLKNSILGIEPEIEEMEGDSTGTDSTTTKPGK</sequence>
<dbReference type="SUPFAM" id="SSF48452">
    <property type="entry name" value="TPR-like"/>
    <property type="match status" value="3"/>
</dbReference>
<dbReference type="GO" id="GO:0051301">
    <property type="term" value="P:cell division"/>
    <property type="evidence" value="ECO:0007669"/>
    <property type="project" value="TreeGrafter"/>
</dbReference>
<organism evidence="4 5">
    <name type="scientific">Arcticibacterium luteifluviistationis</name>
    <dbReference type="NCBI Taxonomy" id="1784714"/>
    <lineage>
        <taxon>Bacteria</taxon>
        <taxon>Pseudomonadati</taxon>
        <taxon>Bacteroidota</taxon>
        <taxon>Cytophagia</taxon>
        <taxon>Cytophagales</taxon>
        <taxon>Leadbetterellaceae</taxon>
        <taxon>Arcticibacterium</taxon>
    </lineage>
</organism>
<keyword evidence="1" id="KW-0802">TPR repeat</keyword>
<gene>
    <name evidence="4" type="ORF">DJ013_21345</name>
</gene>
<dbReference type="InterPro" id="IPR019734">
    <property type="entry name" value="TPR_rpt"/>
</dbReference>
<dbReference type="SMART" id="SM00028">
    <property type="entry name" value="TPR"/>
    <property type="match status" value="5"/>
</dbReference>
<feature type="repeat" description="TPR" evidence="1">
    <location>
        <begin position="204"/>
        <end position="237"/>
    </location>
</feature>
<accession>A0A2Z4GH18</accession>
<dbReference type="EMBL" id="CP029480">
    <property type="protein sequence ID" value="AWW00591.1"/>
    <property type="molecule type" value="Genomic_DNA"/>
</dbReference>